<dbReference type="PROSITE" id="PS01228">
    <property type="entry name" value="COF_1"/>
    <property type="match status" value="1"/>
</dbReference>
<comment type="caution">
    <text evidence="1">The sequence shown here is derived from an EMBL/GenBank/DDBJ whole genome shotgun (WGS) entry which is preliminary data.</text>
</comment>
<dbReference type="PROSITE" id="PS01229">
    <property type="entry name" value="COF_2"/>
    <property type="match status" value="1"/>
</dbReference>
<dbReference type="GO" id="GO:0000287">
    <property type="term" value="F:magnesium ion binding"/>
    <property type="evidence" value="ECO:0007669"/>
    <property type="project" value="TreeGrafter"/>
</dbReference>
<dbReference type="InterPro" id="IPR000150">
    <property type="entry name" value="Cof"/>
</dbReference>
<reference evidence="1 2" key="1">
    <citation type="submission" date="2009-11" db="EMBL/GenBank/DDBJ databases">
        <authorList>
            <person name="Weinstock G."/>
            <person name="Sodergren E."/>
            <person name="Clifton S."/>
            <person name="Fulton L."/>
            <person name="Fulton B."/>
            <person name="Courtney L."/>
            <person name="Fronick C."/>
            <person name="Harrison M."/>
            <person name="Strong C."/>
            <person name="Farmer C."/>
            <person name="Delahaunty K."/>
            <person name="Markovic C."/>
            <person name="Hall O."/>
            <person name="Minx P."/>
            <person name="Tomlinson C."/>
            <person name="Mitreva M."/>
            <person name="Nelson J."/>
            <person name="Hou S."/>
            <person name="Wollam A."/>
            <person name="Pepin K.H."/>
            <person name="Johnson M."/>
            <person name="Bhonagiri V."/>
            <person name="Nash W.E."/>
            <person name="Warren W."/>
            <person name="Chinwalla A."/>
            <person name="Mardis E.R."/>
            <person name="Wilson R.K."/>
        </authorList>
    </citation>
    <scope>NUCLEOTIDE SEQUENCE [LARGE SCALE GENOMIC DNA]</scope>
    <source>
        <strain evidence="1 2">F0302</strain>
    </source>
</reference>
<dbReference type="STRING" id="649760.HMPREF0971_00366"/>
<organism evidence="1 2">
    <name type="scientific">Segatella oris F0302</name>
    <dbReference type="NCBI Taxonomy" id="649760"/>
    <lineage>
        <taxon>Bacteria</taxon>
        <taxon>Pseudomonadati</taxon>
        <taxon>Bacteroidota</taxon>
        <taxon>Bacteroidia</taxon>
        <taxon>Bacteroidales</taxon>
        <taxon>Prevotellaceae</taxon>
        <taxon>Segatella</taxon>
    </lineage>
</organism>
<protein>
    <submittedName>
        <fullName evidence="1">Cof-like hydrolase</fullName>
    </submittedName>
</protein>
<name>D1QN30_9BACT</name>
<keyword evidence="1" id="KW-0378">Hydrolase</keyword>
<dbReference type="NCBIfam" id="TIGR00099">
    <property type="entry name" value="Cof-subfamily"/>
    <property type="match status" value="1"/>
</dbReference>
<dbReference type="Gene3D" id="3.40.50.1000">
    <property type="entry name" value="HAD superfamily/HAD-like"/>
    <property type="match status" value="1"/>
</dbReference>
<accession>D1QN30</accession>
<sequence>METFTIFAVNIQALIMIKALFFDIDGTLVSFRTHTIPQSTIDALTEAKARGISIYISTGRPVSIITNIGAISHLIDGYITANGAFCFINRDGEREVVCCHDIPMPEVRQILDAALRWERPVVVVGIDDIAIYNYKDIVDKVFRKGLGVNTIDYDKPAEELLANPILQLTPFISEAQEAELMPKVKHCISGRWCDDFTDITHVKADKGQGLLAIAAHEGLAISETMAFGDGGNDISIIRQAGIGVAMGNARESVKSVADDVTTSVDDDGIRNALIAHGIIKGDAKKA</sequence>
<gene>
    <name evidence="1" type="ORF">HMPREF0971_00366</name>
</gene>
<dbReference type="InterPro" id="IPR023214">
    <property type="entry name" value="HAD_sf"/>
</dbReference>
<dbReference type="HOGENOM" id="CLU_044146_7_0_10"/>
<dbReference type="PANTHER" id="PTHR10000">
    <property type="entry name" value="PHOSPHOSERINE PHOSPHATASE"/>
    <property type="match status" value="1"/>
</dbReference>
<dbReference type="SFLD" id="SFLDS00003">
    <property type="entry name" value="Haloacid_Dehalogenase"/>
    <property type="match status" value="1"/>
</dbReference>
<dbReference type="SUPFAM" id="SSF56784">
    <property type="entry name" value="HAD-like"/>
    <property type="match status" value="1"/>
</dbReference>
<dbReference type="InterPro" id="IPR036412">
    <property type="entry name" value="HAD-like_sf"/>
</dbReference>
<dbReference type="GO" id="GO:0016791">
    <property type="term" value="F:phosphatase activity"/>
    <property type="evidence" value="ECO:0007669"/>
    <property type="project" value="UniProtKB-ARBA"/>
</dbReference>
<evidence type="ECO:0000313" key="1">
    <source>
        <dbReference type="EMBL" id="EFB33603.1"/>
    </source>
</evidence>
<dbReference type="GO" id="GO:0005829">
    <property type="term" value="C:cytosol"/>
    <property type="evidence" value="ECO:0007669"/>
    <property type="project" value="TreeGrafter"/>
</dbReference>
<dbReference type="Pfam" id="PF08282">
    <property type="entry name" value="Hydrolase_3"/>
    <property type="match status" value="1"/>
</dbReference>
<dbReference type="Proteomes" id="UP000004079">
    <property type="component" value="Unassembled WGS sequence"/>
</dbReference>
<dbReference type="EMBL" id="ACUZ02000003">
    <property type="protein sequence ID" value="EFB33603.1"/>
    <property type="molecule type" value="Genomic_DNA"/>
</dbReference>
<dbReference type="PANTHER" id="PTHR10000:SF25">
    <property type="entry name" value="PHOSPHATASE YKRA-RELATED"/>
    <property type="match status" value="1"/>
</dbReference>
<dbReference type="Gene3D" id="3.30.1240.10">
    <property type="match status" value="1"/>
</dbReference>
<dbReference type="AlphaFoldDB" id="D1QN30"/>
<proteinExistence type="predicted"/>
<evidence type="ECO:0000313" key="2">
    <source>
        <dbReference type="Proteomes" id="UP000004079"/>
    </source>
</evidence>
<dbReference type="SFLD" id="SFLDG01140">
    <property type="entry name" value="C2.B:_Phosphomannomutase_and_P"/>
    <property type="match status" value="1"/>
</dbReference>